<proteinExistence type="predicted"/>
<dbReference type="EMBL" id="LT838813">
    <property type="protein sequence ID" value="SMD42070.1"/>
    <property type="molecule type" value="Genomic_DNA"/>
</dbReference>
<dbReference type="AlphaFoldDB" id="A0A1W2GZD3"/>
<reference evidence="3" key="1">
    <citation type="submission" date="2017-04" db="EMBL/GenBank/DDBJ databases">
        <authorList>
            <person name="Varghese N."/>
            <person name="Submissions S."/>
        </authorList>
    </citation>
    <scope>NUCLEOTIDE SEQUENCE [LARGE SCALE GENOMIC DNA]</scope>
    <source>
        <strain evidence="3">DSM 16537</strain>
    </source>
</reference>
<dbReference type="STRING" id="758820.SAMN00777080_0607"/>
<protein>
    <submittedName>
        <fullName evidence="2">Uncharacterized protein</fullName>
    </submittedName>
</protein>
<keyword evidence="3" id="KW-1185">Reference proteome</keyword>
<gene>
    <name evidence="2" type="ORF">SAMN00777080_0607</name>
</gene>
<keyword evidence="1" id="KW-0812">Transmembrane</keyword>
<name>A0A1W2GZD3_9BACT</name>
<evidence type="ECO:0000256" key="1">
    <source>
        <dbReference type="SAM" id="Phobius"/>
    </source>
</evidence>
<dbReference type="RefSeq" id="WP_231955448.1">
    <property type="nucleotide sequence ID" value="NZ_LT838813.1"/>
</dbReference>
<evidence type="ECO:0000313" key="3">
    <source>
        <dbReference type="Proteomes" id="UP000192333"/>
    </source>
</evidence>
<keyword evidence="1" id="KW-1133">Transmembrane helix</keyword>
<organism evidence="2 3">
    <name type="scientific">Aquiflexum balticum DSM 16537</name>
    <dbReference type="NCBI Taxonomy" id="758820"/>
    <lineage>
        <taxon>Bacteria</taxon>
        <taxon>Pseudomonadati</taxon>
        <taxon>Bacteroidota</taxon>
        <taxon>Cytophagia</taxon>
        <taxon>Cytophagales</taxon>
        <taxon>Cyclobacteriaceae</taxon>
        <taxon>Aquiflexum</taxon>
    </lineage>
</organism>
<accession>A0A1W2GZD3</accession>
<feature type="transmembrane region" description="Helical" evidence="1">
    <location>
        <begin position="31"/>
        <end position="52"/>
    </location>
</feature>
<dbReference type="Proteomes" id="UP000192333">
    <property type="component" value="Chromosome I"/>
</dbReference>
<evidence type="ECO:0000313" key="2">
    <source>
        <dbReference type="EMBL" id="SMD42070.1"/>
    </source>
</evidence>
<sequence>MMKTELEKKAEELEQTLEMQLSLVKKESEGFAKIGGAILLGGIVAFTAVRLLGRKKNNKTEKILKTLEKEGLLDEEIKHKLTQKSQPGLMGRLGAILLPIAINYGKEQFLKKLNESENSPEKNAE</sequence>
<keyword evidence="1" id="KW-0472">Membrane</keyword>